<proteinExistence type="predicted"/>
<protein>
    <recommendedName>
        <fullName evidence="2">Cren protein</fullName>
    </recommendedName>
</protein>
<dbReference type="EMBL" id="DSJT01000011">
    <property type="protein sequence ID" value="HEF87173.1"/>
    <property type="molecule type" value="Genomic_DNA"/>
</dbReference>
<reference evidence="1" key="1">
    <citation type="journal article" date="2020" name="mSystems">
        <title>Genome- and Community-Level Interaction Insights into Carbon Utilization and Element Cycling Functions of Hydrothermarchaeota in Hydrothermal Sediment.</title>
        <authorList>
            <person name="Zhou Z."/>
            <person name="Liu Y."/>
            <person name="Xu W."/>
            <person name="Pan J."/>
            <person name="Luo Z.H."/>
            <person name="Li M."/>
        </authorList>
    </citation>
    <scope>NUCLEOTIDE SEQUENCE [LARGE SCALE GENOMIC DNA]</scope>
    <source>
        <strain evidence="1">SpSt-23</strain>
    </source>
</reference>
<dbReference type="AlphaFoldDB" id="A0A7C2BKJ3"/>
<evidence type="ECO:0008006" key="2">
    <source>
        <dbReference type="Google" id="ProtNLM"/>
    </source>
</evidence>
<name>A0A7C2BKJ3_9CREN</name>
<organism evidence="1">
    <name type="scientific">Thermosphaera aggregans</name>
    <dbReference type="NCBI Taxonomy" id="54254"/>
    <lineage>
        <taxon>Archaea</taxon>
        <taxon>Thermoproteota</taxon>
        <taxon>Thermoprotei</taxon>
        <taxon>Desulfurococcales</taxon>
        <taxon>Desulfurococcaceae</taxon>
        <taxon>Thermosphaera</taxon>
    </lineage>
</organism>
<gene>
    <name evidence="1" type="ORF">ENP55_02530</name>
</gene>
<accession>A0A7C2BKJ3</accession>
<sequence length="117" mass="13359">MEEKVLPVKVNSINDLVRLAVSTVTPQALTYIVKFRVKEKIVIGILGVFRDYYKFYGLPLFYYYIVDPTEHPTLSEANYVVVSTGEERFEFTKQPKPGVSIPIIALSEKPSFIPDLE</sequence>
<comment type="caution">
    <text evidence="1">The sequence shown here is derived from an EMBL/GenBank/DDBJ whole genome shotgun (WGS) entry which is preliminary data.</text>
</comment>
<evidence type="ECO:0000313" key="1">
    <source>
        <dbReference type="EMBL" id="HEF87173.1"/>
    </source>
</evidence>